<sequence>MRSSLVAGMLAILSACGGSSSDSSNGSSTGDEPDITVEDIPIAYVRRSLPFDENEDFIPSDAFDLVQFTPGAELFVRIRAAATADEVNVTGDLFEEGELYDVKDLSVSNDGSKLLFALRAPELENVDDDEQPTWNIWEYNLEEDSLRRIIADDITAEEGQDINPSYLPDGRIVFSSNRQIRSKAILLDDNKPQYEAQTEDGMDDAFVLHVMDENGTNLSQLTYNQSHDFQPTVLPTGEIAYLRWDNLNRNNRLSLYTTRPDGQDTMSLYGYNSQSTGTEGSNAIIDQPKPMSDDRLLAILRTEESRRWGGDIITIDYANYSDRNQANLDLLNTENPGEEGDGQRSLSTGDIIVDEDDLTISRNGYFAAAHDLFDNTPRLLVSWTDCRLQDPNSEAILACTEENLAIEGITEAPPLYGLWIYNLEIGTLQPIFVPEEGVMYSDVAAFANRTEDLFLADRQGGIELDQDQVDDGLAQLHIRNVYEVEGIDTSEVGIGVLADPAQTPADERPALFLKIEKAVSMPDDDTLDFDRAYIGVARTMREIIGYAPVEPDGSVLTLIPADVALAISIVDQNARRVSDSSTTWIQARPGEVIDSHGLNITQRRRDQFQASTNTGAPVDGYNFPNTEPLLIGSSGQTMAQTYAQSTDAIRAPSVDIIFNDDWTDPAVRAKDDSFEYRYNDLLTPAPASEGCISEWSASCRVIVNYPDHIQPLWELPRQTLDDMNNVIADNTCTLCHNTRDAMGAQQVPAGQLELTASPLDTDNRVRSYLELLANDNEDEIVDGALVERTEERVVTDENGNIVYQTDNDGNLILDADNNPIPEVELITFPITRTMTSGNALNSRFFEIFDPATSNNFEYDHNGALSDAELRLLSEWLDIGGQYYNNPFDAPLD</sequence>
<keyword evidence="3" id="KW-1185">Reference proteome</keyword>
<evidence type="ECO:0000259" key="1">
    <source>
        <dbReference type="Pfam" id="PF18582"/>
    </source>
</evidence>
<gene>
    <name evidence="2" type="ORF">GCM10007877_05610</name>
</gene>
<dbReference type="AlphaFoldDB" id="A0AA37WNC4"/>
<dbReference type="InterPro" id="IPR040698">
    <property type="entry name" value="HZS_alpha_mid"/>
</dbReference>
<dbReference type="Proteomes" id="UP001156870">
    <property type="component" value="Unassembled WGS sequence"/>
</dbReference>
<proteinExistence type="predicted"/>
<comment type="caution">
    <text evidence="2">The sequence shown here is derived from an EMBL/GenBank/DDBJ whole genome shotgun (WGS) entry which is preliminary data.</text>
</comment>
<dbReference type="InterPro" id="IPR011659">
    <property type="entry name" value="WD40"/>
</dbReference>
<dbReference type="Pfam" id="PF18582">
    <property type="entry name" value="HZS_alpha"/>
    <property type="match status" value="1"/>
</dbReference>
<dbReference type="Pfam" id="PF07676">
    <property type="entry name" value="PD40"/>
    <property type="match status" value="1"/>
</dbReference>
<accession>A0AA37WNC4</accession>
<dbReference type="PROSITE" id="PS51257">
    <property type="entry name" value="PROKAR_LIPOPROTEIN"/>
    <property type="match status" value="1"/>
</dbReference>
<dbReference type="SUPFAM" id="SSF82171">
    <property type="entry name" value="DPP6 N-terminal domain-like"/>
    <property type="match status" value="1"/>
</dbReference>
<reference evidence="2 3" key="1">
    <citation type="journal article" date="2014" name="Int. J. Syst. Evol. Microbiol.">
        <title>Complete genome sequence of Corynebacterium casei LMG S-19264T (=DSM 44701T), isolated from a smear-ripened cheese.</title>
        <authorList>
            <consortium name="US DOE Joint Genome Institute (JGI-PGF)"/>
            <person name="Walter F."/>
            <person name="Albersmeier A."/>
            <person name="Kalinowski J."/>
            <person name="Ruckert C."/>
        </authorList>
    </citation>
    <scope>NUCLEOTIDE SEQUENCE [LARGE SCALE GENOMIC DNA]</scope>
    <source>
        <strain evidence="2 3">NBRC 110095</strain>
    </source>
</reference>
<dbReference type="Gene3D" id="2.120.10.30">
    <property type="entry name" value="TolB, C-terminal domain"/>
    <property type="match status" value="1"/>
</dbReference>
<dbReference type="InterPro" id="IPR011042">
    <property type="entry name" value="6-blade_b-propeller_TolB-like"/>
</dbReference>
<evidence type="ECO:0000313" key="2">
    <source>
        <dbReference type="EMBL" id="GLS24847.1"/>
    </source>
</evidence>
<protein>
    <recommendedName>
        <fullName evidence="1">Hydrazine synthase alpha subunit middle domain-containing protein</fullName>
    </recommendedName>
</protein>
<feature type="domain" description="Hydrazine synthase alpha subunit middle" evidence="1">
    <location>
        <begin position="539"/>
        <end position="592"/>
    </location>
</feature>
<name>A0AA37WNC4_9GAMM</name>
<dbReference type="EMBL" id="BSPD01000020">
    <property type="protein sequence ID" value="GLS24847.1"/>
    <property type="molecule type" value="Genomic_DNA"/>
</dbReference>
<evidence type="ECO:0000313" key="3">
    <source>
        <dbReference type="Proteomes" id="UP001156870"/>
    </source>
</evidence>
<organism evidence="2 3">
    <name type="scientific">Marinibactrum halimedae</name>
    <dbReference type="NCBI Taxonomy" id="1444977"/>
    <lineage>
        <taxon>Bacteria</taxon>
        <taxon>Pseudomonadati</taxon>
        <taxon>Pseudomonadota</taxon>
        <taxon>Gammaproteobacteria</taxon>
        <taxon>Cellvibrionales</taxon>
        <taxon>Cellvibrionaceae</taxon>
        <taxon>Marinibactrum</taxon>
    </lineage>
</organism>